<organism evidence="1 2">
    <name type="scientific">Tanacetum coccineum</name>
    <dbReference type="NCBI Taxonomy" id="301880"/>
    <lineage>
        <taxon>Eukaryota</taxon>
        <taxon>Viridiplantae</taxon>
        <taxon>Streptophyta</taxon>
        <taxon>Embryophyta</taxon>
        <taxon>Tracheophyta</taxon>
        <taxon>Spermatophyta</taxon>
        <taxon>Magnoliopsida</taxon>
        <taxon>eudicotyledons</taxon>
        <taxon>Gunneridae</taxon>
        <taxon>Pentapetalae</taxon>
        <taxon>asterids</taxon>
        <taxon>campanulids</taxon>
        <taxon>Asterales</taxon>
        <taxon>Asteraceae</taxon>
        <taxon>Asteroideae</taxon>
        <taxon>Anthemideae</taxon>
        <taxon>Anthemidinae</taxon>
        <taxon>Tanacetum</taxon>
    </lineage>
</organism>
<evidence type="ECO:0000313" key="1">
    <source>
        <dbReference type="EMBL" id="GJS98767.1"/>
    </source>
</evidence>
<comment type="caution">
    <text evidence="1">The sequence shown here is derived from an EMBL/GenBank/DDBJ whole genome shotgun (WGS) entry which is preliminary data.</text>
</comment>
<dbReference type="Proteomes" id="UP001151760">
    <property type="component" value="Unassembled WGS sequence"/>
</dbReference>
<accession>A0ABQ5ABY1</accession>
<gene>
    <name evidence="1" type="ORF">Tco_0819937</name>
</gene>
<protein>
    <submittedName>
        <fullName evidence="1">Uncharacterized protein</fullName>
    </submittedName>
</protein>
<keyword evidence="2" id="KW-1185">Reference proteome</keyword>
<reference evidence="1" key="2">
    <citation type="submission" date="2022-01" db="EMBL/GenBank/DDBJ databases">
        <authorList>
            <person name="Yamashiro T."/>
            <person name="Shiraishi A."/>
            <person name="Satake H."/>
            <person name="Nakayama K."/>
        </authorList>
    </citation>
    <scope>NUCLEOTIDE SEQUENCE</scope>
</reference>
<sequence>MEGLLFRMFKNNRIMVSETMLKELVLQETGEIRTRLVMQTRDRESRSTTTTVVVLDILQETALSPSIHRTQKMSKWVYNSLIHSLRALSTLRRSGLRTASSATKTCQGDSSEFYLITGSIYTDQQGTVVLATLFNESEQRHFCLFIANVYMQESSTVATDGQRDVNHNPMITLPTRYLRHHGN</sequence>
<name>A0ABQ5ABY1_9ASTR</name>
<evidence type="ECO:0000313" key="2">
    <source>
        <dbReference type="Proteomes" id="UP001151760"/>
    </source>
</evidence>
<dbReference type="EMBL" id="BQNB010012069">
    <property type="protein sequence ID" value="GJS98767.1"/>
    <property type="molecule type" value="Genomic_DNA"/>
</dbReference>
<reference evidence="1" key="1">
    <citation type="journal article" date="2022" name="Int. J. Mol. Sci.">
        <title>Draft Genome of Tanacetum Coccineum: Genomic Comparison of Closely Related Tanacetum-Family Plants.</title>
        <authorList>
            <person name="Yamashiro T."/>
            <person name="Shiraishi A."/>
            <person name="Nakayama K."/>
            <person name="Satake H."/>
        </authorList>
    </citation>
    <scope>NUCLEOTIDE SEQUENCE</scope>
</reference>
<proteinExistence type="predicted"/>